<sequence>MTRNGGPDESATQVIPSAGGGAGQSNRSGRKAQNGPDDTPRAAPPRPDLRRPAPNRPTDPAAIRERNGLRQRILAAPQPPPDPRTRVRRARLRAVRLDPWSVMKTAFLLSIAFAIVTVVAVSVVWYVLQAAGVYDSISRTITDVLGSASETRFNLEDYIGLQRVLGFTALICVVDVILITAIATLCAFLYNLSASLLGGLEVTLAEDD</sequence>
<evidence type="ECO:0000313" key="5">
    <source>
        <dbReference type="Proteomes" id="UP000198983"/>
    </source>
</evidence>
<evidence type="ECO:0000313" key="4">
    <source>
        <dbReference type="EMBL" id="SDR94611.1"/>
    </source>
</evidence>
<dbReference type="EMBL" id="LT629732">
    <property type="protein sequence ID" value="SDR94611.1"/>
    <property type="molecule type" value="Genomic_DNA"/>
</dbReference>
<proteinExistence type="predicted"/>
<feature type="transmembrane region" description="Helical" evidence="2">
    <location>
        <begin position="164"/>
        <end position="190"/>
    </location>
</feature>
<keyword evidence="5" id="KW-1185">Reference proteome</keyword>
<gene>
    <name evidence="4" type="ORF">SAMN04489717_1116</name>
</gene>
<evidence type="ECO:0000256" key="2">
    <source>
        <dbReference type="SAM" id="Phobius"/>
    </source>
</evidence>
<dbReference type="STRING" id="117157.SAMN04489717_1116"/>
<dbReference type="AlphaFoldDB" id="A0A1H1N632"/>
<reference evidence="4 5" key="1">
    <citation type="submission" date="2016-10" db="EMBL/GenBank/DDBJ databases">
        <authorList>
            <person name="de Groot N.N."/>
        </authorList>
    </citation>
    <scope>NUCLEOTIDE SEQUENCE [LARGE SCALE GENOMIC DNA]</scope>
    <source>
        <strain evidence="4 5">DSM 22024</strain>
    </source>
</reference>
<feature type="region of interest" description="Disordered" evidence="1">
    <location>
        <begin position="1"/>
        <end position="86"/>
    </location>
</feature>
<dbReference type="InterPro" id="IPR021949">
    <property type="entry name" value="DUF3566_TM"/>
</dbReference>
<evidence type="ECO:0000256" key="1">
    <source>
        <dbReference type="SAM" id="MobiDB-lite"/>
    </source>
</evidence>
<dbReference type="Proteomes" id="UP000198983">
    <property type="component" value="Chromosome I"/>
</dbReference>
<dbReference type="Pfam" id="PF12089">
    <property type="entry name" value="DUF3566"/>
    <property type="match status" value="1"/>
</dbReference>
<keyword evidence="2" id="KW-1133">Transmembrane helix</keyword>
<keyword evidence="2" id="KW-0472">Membrane</keyword>
<accession>A0A1H1N632</accession>
<name>A0A1H1N632_9ACTN</name>
<protein>
    <recommendedName>
        <fullName evidence="3">DUF3566 domain-containing protein</fullName>
    </recommendedName>
</protein>
<feature type="transmembrane region" description="Helical" evidence="2">
    <location>
        <begin position="106"/>
        <end position="128"/>
    </location>
</feature>
<keyword evidence="2" id="KW-0812">Transmembrane</keyword>
<feature type="domain" description="DUF3566" evidence="3">
    <location>
        <begin position="88"/>
        <end position="206"/>
    </location>
</feature>
<organism evidence="4 5">
    <name type="scientific">Actinopolymorpha singaporensis</name>
    <dbReference type="NCBI Taxonomy" id="117157"/>
    <lineage>
        <taxon>Bacteria</taxon>
        <taxon>Bacillati</taxon>
        <taxon>Actinomycetota</taxon>
        <taxon>Actinomycetes</taxon>
        <taxon>Propionibacteriales</taxon>
        <taxon>Actinopolymorphaceae</taxon>
        <taxon>Actinopolymorpha</taxon>
    </lineage>
</organism>
<evidence type="ECO:0000259" key="3">
    <source>
        <dbReference type="Pfam" id="PF12089"/>
    </source>
</evidence>